<dbReference type="InterPro" id="IPR011051">
    <property type="entry name" value="RmlC_Cupin_sf"/>
</dbReference>
<keyword evidence="1" id="KW-0479">Metal-binding</keyword>
<evidence type="ECO:0000313" key="3">
    <source>
        <dbReference type="EMBL" id="TFF36574.1"/>
    </source>
</evidence>
<dbReference type="SUPFAM" id="SSF51182">
    <property type="entry name" value="RmlC-like cupins"/>
    <property type="match status" value="1"/>
</dbReference>
<sequence length="603" mass="67992">MNSEIKIEEHIELENAALRKTSQYLMPAKIDGSLPGKGEYNVYPFCSIGDGKIFSGYSSLVTWIVAQKTVVIDGYAGVFFDKIKGELDLLLEIEGLVTNWVETVDFLKDPQDVQQLVTPFLGEYESVWGTKCSLTLTDLFKEDELIGQLPDESTAINIIIGPGAALANWDAAIIYIDLPKNELQFRMRAGAVTNLGAAEIAEPFQMYKRFYFVDWVLLNNHKKALLDKISVVADGQWPNTLHWMFKTDLTDGLDTISRSTIRVRPWFEPGAWGGQWIKDHIKNINTDVVNYAWSFELIVPENGIVFESNGNLLEVSFDTLMFHNNQQVLGKHADIFGDEFPIRFDFLDTFDGGNLSIQCHPTLKYIRENFGENITQDETYYILDCDNSANVYLGFQENINPAEFRTALEESQAAGKEIDIEEYVQSHPAQKHDLFLIPNGTVHSAGAGNLVLEISATPYIFTFKMYDWVRLDLDGNPRPINIDHAFNNLDFERKGSRVQDELISKQQVIEQAEGWQIVHVPTHADHFYDVHRVEFDNQVTISTNNCCHVLMLVEGTGINIETADGSIKEYAYAETVVIPAAAGSYKLTNLGNGRAKVIKAFLK</sequence>
<proteinExistence type="predicted"/>
<reference evidence="3 4" key="1">
    <citation type="journal article" date="2017" name="Int. J. Syst. Evol. Microbiol.">
        <title>Mucilaginibacterpsychrotolerans sp. nov., isolated from peatlands.</title>
        <authorList>
            <person name="Deng Y."/>
            <person name="Shen L."/>
            <person name="Xu B."/>
            <person name="Liu Y."/>
            <person name="Gu Z."/>
            <person name="Liu H."/>
            <person name="Zhou Y."/>
        </authorList>
    </citation>
    <scope>NUCLEOTIDE SEQUENCE [LARGE SCALE GENOMIC DNA]</scope>
    <source>
        <strain evidence="3 4">NH7-4</strain>
    </source>
</reference>
<dbReference type="RefSeq" id="WP_133235267.1">
    <property type="nucleotide sequence ID" value="NZ_SOZE01000015.1"/>
</dbReference>
<comment type="caution">
    <text evidence="3">The sequence shown here is derived from an EMBL/GenBank/DDBJ whole genome shotgun (WGS) entry which is preliminary data.</text>
</comment>
<dbReference type="InterPro" id="IPR014710">
    <property type="entry name" value="RmlC-like_jellyroll"/>
</dbReference>
<protein>
    <recommendedName>
        <fullName evidence="5">ROK family protein</fullName>
    </recommendedName>
</protein>
<dbReference type="Gene3D" id="2.60.120.10">
    <property type="entry name" value="Jelly Rolls"/>
    <property type="match status" value="2"/>
</dbReference>
<dbReference type="CDD" id="cd07010">
    <property type="entry name" value="cupin_PMI_type_I_N_bac"/>
    <property type="match status" value="1"/>
</dbReference>
<evidence type="ECO:0008006" key="5">
    <source>
        <dbReference type="Google" id="ProtNLM"/>
    </source>
</evidence>
<dbReference type="OrthoDB" id="9808275at2"/>
<dbReference type="InterPro" id="IPR051804">
    <property type="entry name" value="Carb_Metab_Reg_Kinase/Isom"/>
</dbReference>
<keyword evidence="4" id="KW-1185">Reference proteome</keyword>
<name>A0A4Y8SDP7_9SPHI</name>
<evidence type="ECO:0000256" key="2">
    <source>
        <dbReference type="ARBA" id="ARBA00022833"/>
    </source>
</evidence>
<dbReference type="Proteomes" id="UP000297540">
    <property type="component" value="Unassembled WGS sequence"/>
</dbReference>
<dbReference type="GO" id="GO:0046872">
    <property type="term" value="F:metal ion binding"/>
    <property type="evidence" value="ECO:0007669"/>
    <property type="project" value="UniProtKB-KW"/>
</dbReference>
<evidence type="ECO:0000313" key="4">
    <source>
        <dbReference type="Proteomes" id="UP000297540"/>
    </source>
</evidence>
<evidence type="ECO:0000256" key="1">
    <source>
        <dbReference type="ARBA" id="ARBA00022723"/>
    </source>
</evidence>
<dbReference type="EMBL" id="SOZE01000015">
    <property type="protein sequence ID" value="TFF36574.1"/>
    <property type="molecule type" value="Genomic_DNA"/>
</dbReference>
<dbReference type="PANTHER" id="PTHR42742">
    <property type="entry name" value="TRANSCRIPTIONAL REPRESSOR MPRA"/>
    <property type="match status" value="1"/>
</dbReference>
<keyword evidence="2" id="KW-0862">Zinc</keyword>
<organism evidence="3 4">
    <name type="scientific">Mucilaginibacter psychrotolerans</name>
    <dbReference type="NCBI Taxonomy" id="1524096"/>
    <lineage>
        <taxon>Bacteria</taxon>
        <taxon>Pseudomonadati</taxon>
        <taxon>Bacteroidota</taxon>
        <taxon>Sphingobacteriia</taxon>
        <taxon>Sphingobacteriales</taxon>
        <taxon>Sphingobacteriaceae</taxon>
        <taxon>Mucilaginibacter</taxon>
    </lineage>
</organism>
<dbReference type="AlphaFoldDB" id="A0A4Y8SDP7"/>
<dbReference type="PANTHER" id="PTHR42742:SF3">
    <property type="entry name" value="FRUCTOKINASE"/>
    <property type="match status" value="1"/>
</dbReference>
<accession>A0A4Y8SDP7</accession>
<gene>
    <name evidence="3" type="ORF">E2R66_15585</name>
</gene>